<dbReference type="Gene3D" id="2.10.25.10">
    <property type="entry name" value="Laminin"/>
    <property type="match status" value="1"/>
</dbReference>
<dbReference type="GeneID" id="20249926"/>
<dbReference type="PROSITE" id="PS00022">
    <property type="entry name" value="EGF_1"/>
    <property type="match status" value="1"/>
</dbReference>
<feature type="region of interest" description="Disordered" evidence="2">
    <location>
        <begin position="253"/>
        <end position="275"/>
    </location>
</feature>
<evidence type="ECO:0000256" key="4">
    <source>
        <dbReference type="SAM" id="SignalP"/>
    </source>
</evidence>
<dbReference type="Gene3D" id="2.60.40.10">
    <property type="entry name" value="Immunoglobulins"/>
    <property type="match status" value="1"/>
</dbReference>
<feature type="signal peptide" evidence="4">
    <location>
        <begin position="1"/>
        <end position="15"/>
    </location>
</feature>
<keyword evidence="3" id="KW-1133">Transmembrane helix</keyword>
<evidence type="ECO:0000256" key="2">
    <source>
        <dbReference type="SAM" id="MobiDB-lite"/>
    </source>
</evidence>
<feature type="chain" id="PRO_5012226732" description="EGF-like domain-containing protein" evidence="4">
    <location>
        <begin position="16"/>
        <end position="315"/>
    </location>
</feature>
<dbReference type="Proteomes" id="UP000030746">
    <property type="component" value="Unassembled WGS sequence"/>
</dbReference>
<dbReference type="PROSITE" id="PS50026">
    <property type="entry name" value="EGF_3"/>
    <property type="match status" value="1"/>
</dbReference>
<dbReference type="OrthoDB" id="6102479at2759"/>
<keyword evidence="7" id="KW-1185">Reference proteome</keyword>
<keyword evidence="1" id="KW-0245">EGF-like domain</keyword>
<dbReference type="PROSITE" id="PS01186">
    <property type="entry name" value="EGF_2"/>
    <property type="match status" value="1"/>
</dbReference>
<dbReference type="InterPro" id="IPR000742">
    <property type="entry name" value="EGF"/>
</dbReference>
<evidence type="ECO:0000256" key="1">
    <source>
        <dbReference type="PROSITE-ProRule" id="PRU00076"/>
    </source>
</evidence>
<accession>V3ZTL8</accession>
<feature type="compositionally biased region" description="Basic residues" evidence="2">
    <location>
        <begin position="253"/>
        <end position="272"/>
    </location>
</feature>
<feature type="transmembrane region" description="Helical" evidence="3">
    <location>
        <begin position="182"/>
        <end position="207"/>
    </location>
</feature>
<evidence type="ECO:0000313" key="6">
    <source>
        <dbReference type="EMBL" id="ESO85870.1"/>
    </source>
</evidence>
<protein>
    <recommendedName>
        <fullName evidence="5">EGF-like domain-containing protein</fullName>
    </recommendedName>
</protein>
<organism evidence="6 7">
    <name type="scientific">Lottia gigantea</name>
    <name type="common">Giant owl limpet</name>
    <dbReference type="NCBI Taxonomy" id="225164"/>
    <lineage>
        <taxon>Eukaryota</taxon>
        <taxon>Metazoa</taxon>
        <taxon>Spiralia</taxon>
        <taxon>Lophotrochozoa</taxon>
        <taxon>Mollusca</taxon>
        <taxon>Gastropoda</taxon>
        <taxon>Patellogastropoda</taxon>
        <taxon>Lottioidea</taxon>
        <taxon>Lottiidae</taxon>
        <taxon>Lottia</taxon>
    </lineage>
</organism>
<comment type="caution">
    <text evidence="1">Lacks conserved residue(s) required for the propagation of feature annotation.</text>
</comment>
<feature type="domain" description="EGF-like" evidence="5">
    <location>
        <begin position="28"/>
        <end position="68"/>
    </location>
</feature>
<dbReference type="HOGENOM" id="CLU_883651_0_0_1"/>
<keyword evidence="1" id="KW-1015">Disulfide bond</keyword>
<dbReference type="KEGG" id="lgi:LOTGIDRAFT_235673"/>
<gene>
    <name evidence="6" type="ORF">LOTGIDRAFT_235673</name>
</gene>
<dbReference type="OMA" id="NECNIVP"/>
<dbReference type="SUPFAM" id="SSF57196">
    <property type="entry name" value="EGF/Laminin"/>
    <property type="match status" value="1"/>
</dbReference>
<keyword evidence="4" id="KW-0732">Signal</keyword>
<proteinExistence type="predicted"/>
<evidence type="ECO:0000313" key="7">
    <source>
        <dbReference type="Proteomes" id="UP000030746"/>
    </source>
</evidence>
<dbReference type="AlphaFoldDB" id="V3ZTL8"/>
<dbReference type="InterPro" id="IPR013783">
    <property type="entry name" value="Ig-like_fold"/>
</dbReference>
<keyword evidence="3" id="KW-0472">Membrane</keyword>
<name>V3ZTL8_LOTGI</name>
<sequence length="315" mass="34794">MLFLAILIIIGMVLAIGSANSQELQKVLHTSCDELNCENDNPCQSVTNDGPTQATCFCQGPWTGSRCELAIIFITKSVTDDSVELEVKGRNSKNISKILQYHQKYTIRYWSNSTEHACMLVQDVASPTHVIDGLSQSVQYTFCAETGIVDFCEVRSFGSGLPSNCVSVLTLNAYDQSESSEFFNVGVSLIVVFSVLIFITIVVIVLVKKYQPLTFNVLLRLCFCCSIQSQHEFSSHNDQSSVFTSTDTPIYKRSKRKGLSSSKSKTKSRLAKRAKDYGAEGGNQTLTTLIEDTEDPVVIETSLVEVEPLAQQHIV</sequence>
<keyword evidence="3" id="KW-0812">Transmembrane</keyword>
<evidence type="ECO:0000259" key="5">
    <source>
        <dbReference type="PROSITE" id="PS50026"/>
    </source>
</evidence>
<evidence type="ECO:0000256" key="3">
    <source>
        <dbReference type="SAM" id="Phobius"/>
    </source>
</evidence>
<dbReference type="RefSeq" id="XP_009063375.1">
    <property type="nucleotide sequence ID" value="XM_009065127.1"/>
</dbReference>
<dbReference type="CTD" id="20249926"/>
<feature type="disulfide bond" evidence="1">
    <location>
        <begin position="58"/>
        <end position="67"/>
    </location>
</feature>
<dbReference type="EMBL" id="KB203219">
    <property type="protein sequence ID" value="ESO85870.1"/>
    <property type="molecule type" value="Genomic_DNA"/>
</dbReference>
<reference evidence="6 7" key="1">
    <citation type="journal article" date="2013" name="Nature">
        <title>Insights into bilaterian evolution from three spiralian genomes.</title>
        <authorList>
            <person name="Simakov O."/>
            <person name="Marletaz F."/>
            <person name="Cho S.J."/>
            <person name="Edsinger-Gonzales E."/>
            <person name="Havlak P."/>
            <person name="Hellsten U."/>
            <person name="Kuo D.H."/>
            <person name="Larsson T."/>
            <person name="Lv J."/>
            <person name="Arendt D."/>
            <person name="Savage R."/>
            <person name="Osoegawa K."/>
            <person name="de Jong P."/>
            <person name="Grimwood J."/>
            <person name="Chapman J.A."/>
            <person name="Shapiro H."/>
            <person name="Aerts A."/>
            <person name="Otillar R.P."/>
            <person name="Terry A.Y."/>
            <person name="Boore J.L."/>
            <person name="Grigoriev I.V."/>
            <person name="Lindberg D.R."/>
            <person name="Seaver E.C."/>
            <person name="Weisblat D.A."/>
            <person name="Putnam N.H."/>
            <person name="Rokhsar D.S."/>
        </authorList>
    </citation>
    <scope>NUCLEOTIDE SEQUENCE [LARGE SCALE GENOMIC DNA]</scope>
</reference>